<sequence length="693" mass="76186">MEYSRPAQESSLRRKPVSTRPESYDAIDVEQVPLSSLRQHQRKESDKSQSVAANEGDLNPLIQTQDDPAWFQNSMKDERSASAKPAPVDSEANDAFPGLGTPKSAGGGYRYEKLSPSNHKPSVTEVTHDPSSPKSNLPRGLGPNQGHPKLQPWSSTLFAWLPELIWCLISIASVVGLAILLNQFHEKRLPEWPLGLTLNTVVALLATFARAAFIVPVSESLSQLKWLWFRKERPLRDFQDFDAATRGPWGSLMLMKTTKGWSPSLISTVVFITAILTSTLTQSTVTYPTRLAPIASRPVLPRAVKFYTNTANLLYDPTSDLKHDTSIYTGLSYNYDTEFPFEPPRCPTTECRWETFSTLGICAKTWNITNLLNVTYGKGKESKMLKLASLPNGAYANLSMPNMGMVSLSSGMKSLYVEPEDSTTDAVSQFQIIYSLYGGGIGAMEANFYFCVQRYNVSVHENIVTRELIDATADAEYDLFPMPNHPAPVNLTGLKVPGEPGTKYPYGGKGMSALQSSLASTPNGSYSQLSGSALERGRAPSRYFSMISDAYKKANGSAESVVEGAIWNITNNIARSLTNSLSDDLTNVTGEALITETYVHVRWEWLAFISSQIALSILLLAIAIIQGRKAGLGVVKSSTLPAFFAVNTQDRLLLENGVSDKYRQEEAQGILKNGSGIGWKFGLTERGWVLNRS</sequence>
<accession>A0ACC3YVP4</accession>
<gene>
    <name evidence="1" type="ORF">CTRU02_208213</name>
</gene>
<comment type="caution">
    <text evidence="1">The sequence shown here is derived from an EMBL/GenBank/DDBJ whole genome shotgun (WGS) entry which is preliminary data.</text>
</comment>
<reference evidence="1 2" key="1">
    <citation type="journal article" date="2020" name="Phytopathology">
        <title>Genome Sequence Resources of Colletotrichum truncatum, C. plurivorum, C. musicola, and C. sojae: Four Species Pathogenic to Soybean (Glycine max).</title>
        <authorList>
            <person name="Rogerio F."/>
            <person name="Boufleur T.R."/>
            <person name="Ciampi-Guillardi M."/>
            <person name="Sukno S.A."/>
            <person name="Thon M.R."/>
            <person name="Massola Junior N.S."/>
            <person name="Baroncelli R."/>
        </authorList>
    </citation>
    <scope>NUCLEOTIDE SEQUENCE [LARGE SCALE GENOMIC DNA]</scope>
    <source>
        <strain evidence="1 2">CMES1059</strain>
    </source>
</reference>
<dbReference type="Proteomes" id="UP000805649">
    <property type="component" value="Unassembled WGS sequence"/>
</dbReference>
<dbReference type="EMBL" id="VUJX02000005">
    <property type="protein sequence ID" value="KAL0935998.1"/>
    <property type="molecule type" value="Genomic_DNA"/>
</dbReference>
<protein>
    <submittedName>
        <fullName evidence="1">Uncharacterized protein</fullName>
    </submittedName>
</protein>
<proteinExistence type="predicted"/>
<evidence type="ECO:0000313" key="2">
    <source>
        <dbReference type="Proteomes" id="UP000805649"/>
    </source>
</evidence>
<evidence type="ECO:0000313" key="1">
    <source>
        <dbReference type="EMBL" id="KAL0935998.1"/>
    </source>
</evidence>
<organism evidence="1 2">
    <name type="scientific">Colletotrichum truncatum</name>
    <name type="common">Anthracnose fungus</name>
    <name type="synonym">Colletotrichum capsici</name>
    <dbReference type="NCBI Taxonomy" id="5467"/>
    <lineage>
        <taxon>Eukaryota</taxon>
        <taxon>Fungi</taxon>
        <taxon>Dikarya</taxon>
        <taxon>Ascomycota</taxon>
        <taxon>Pezizomycotina</taxon>
        <taxon>Sordariomycetes</taxon>
        <taxon>Hypocreomycetidae</taxon>
        <taxon>Glomerellales</taxon>
        <taxon>Glomerellaceae</taxon>
        <taxon>Colletotrichum</taxon>
        <taxon>Colletotrichum truncatum species complex</taxon>
    </lineage>
</organism>
<name>A0ACC3YVP4_COLTU</name>
<keyword evidence="2" id="KW-1185">Reference proteome</keyword>